<dbReference type="Gene3D" id="3.30.70.1560">
    <property type="entry name" value="Alpha-L RNA-binding motif"/>
    <property type="match status" value="1"/>
</dbReference>
<dbReference type="InterPro" id="IPR006145">
    <property type="entry name" value="PsdUridine_synth_RsuA/RluA"/>
</dbReference>
<keyword evidence="6" id="KW-0694">RNA-binding</keyword>
<dbReference type="InterPro" id="IPR020103">
    <property type="entry name" value="PsdUridine_synth_cat_dom_sf"/>
</dbReference>
<name>A0ABS7TBI8_9GAMM</name>
<organism evidence="9 10">
    <name type="scientific">Thermomonas beijingensis</name>
    <dbReference type="NCBI Taxonomy" id="2872701"/>
    <lineage>
        <taxon>Bacteria</taxon>
        <taxon>Pseudomonadati</taxon>
        <taxon>Pseudomonadota</taxon>
        <taxon>Gammaproteobacteria</taxon>
        <taxon>Lysobacterales</taxon>
        <taxon>Lysobacteraceae</taxon>
        <taxon>Thermomonas</taxon>
    </lineage>
</organism>
<dbReference type="InterPro" id="IPR020094">
    <property type="entry name" value="TruA/RsuA/RluB/E/F_N"/>
</dbReference>
<dbReference type="InterPro" id="IPR050343">
    <property type="entry name" value="RsuA_PseudoU_synthase"/>
</dbReference>
<comment type="catalytic activity">
    <reaction evidence="5">
        <text>uridine(2604) in 23S rRNA = pseudouridine(2604) in 23S rRNA</text>
        <dbReference type="Rhea" id="RHEA:38875"/>
        <dbReference type="Rhea" id="RHEA-COMP:10093"/>
        <dbReference type="Rhea" id="RHEA-COMP:10094"/>
        <dbReference type="ChEBI" id="CHEBI:65314"/>
        <dbReference type="ChEBI" id="CHEBI:65315"/>
        <dbReference type="EC" id="5.4.99.21"/>
    </reaction>
</comment>
<evidence type="ECO:0000313" key="9">
    <source>
        <dbReference type="EMBL" id="MBZ4185219.1"/>
    </source>
</evidence>
<comment type="caution">
    <text evidence="9">The sequence shown here is derived from an EMBL/GenBank/DDBJ whole genome shotgun (WGS) entry which is preliminary data.</text>
</comment>
<evidence type="ECO:0000313" key="10">
    <source>
        <dbReference type="Proteomes" id="UP001430290"/>
    </source>
</evidence>
<dbReference type="SUPFAM" id="SSF55120">
    <property type="entry name" value="Pseudouridine synthase"/>
    <property type="match status" value="1"/>
</dbReference>
<dbReference type="InterPro" id="IPR002942">
    <property type="entry name" value="S4_RNA-bd"/>
</dbReference>
<comment type="catalytic activity">
    <reaction evidence="4">
        <text>uridine(35) in tRNA(Tyr) = pseudouridine(35) in tRNA(Tyr)</text>
        <dbReference type="Rhea" id="RHEA:60556"/>
        <dbReference type="Rhea" id="RHEA-COMP:15607"/>
        <dbReference type="Rhea" id="RHEA-COMP:15608"/>
        <dbReference type="ChEBI" id="CHEBI:65314"/>
        <dbReference type="ChEBI" id="CHEBI:65315"/>
    </reaction>
</comment>
<dbReference type="PANTHER" id="PTHR47683">
    <property type="entry name" value="PSEUDOURIDINE SYNTHASE FAMILY PROTEIN-RELATED"/>
    <property type="match status" value="1"/>
</dbReference>
<dbReference type="PANTHER" id="PTHR47683:SF2">
    <property type="entry name" value="RNA-BINDING S4 DOMAIN-CONTAINING PROTEIN"/>
    <property type="match status" value="1"/>
</dbReference>
<dbReference type="Proteomes" id="UP001430290">
    <property type="component" value="Unassembled WGS sequence"/>
</dbReference>
<dbReference type="CDD" id="cd02870">
    <property type="entry name" value="PseudoU_synth_RsuA_like"/>
    <property type="match status" value="1"/>
</dbReference>
<evidence type="ECO:0000256" key="7">
    <source>
        <dbReference type="RuleBase" id="RU003887"/>
    </source>
</evidence>
<dbReference type="PROSITE" id="PS01149">
    <property type="entry name" value="PSI_RSU"/>
    <property type="match status" value="1"/>
</dbReference>
<dbReference type="EC" id="5.4.99.-" evidence="7"/>
<dbReference type="InterPro" id="IPR018496">
    <property type="entry name" value="PsdUridine_synth_RsuA/RluB_CS"/>
</dbReference>
<keyword evidence="2" id="KW-0698">rRNA processing</keyword>
<dbReference type="InterPro" id="IPR036986">
    <property type="entry name" value="S4_RNA-bd_sf"/>
</dbReference>
<keyword evidence="10" id="KW-1185">Reference proteome</keyword>
<dbReference type="Gene3D" id="3.30.70.580">
    <property type="entry name" value="Pseudouridine synthase I, catalytic domain, N-terminal subdomain"/>
    <property type="match status" value="1"/>
</dbReference>
<keyword evidence="3 7" id="KW-0413">Isomerase</keyword>
<evidence type="ECO:0000259" key="8">
    <source>
        <dbReference type="SMART" id="SM00363"/>
    </source>
</evidence>
<feature type="domain" description="RNA-binding S4" evidence="8">
    <location>
        <begin position="12"/>
        <end position="72"/>
    </location>
</feature>
<dbReference type="SMART" id="SM00363">
    <property type="entry name" value="S4"/>
    <property type="match status" value="1"/>
</dbReference>
<dbReference type="SUPFAM" id="SSF55174">
    <property type="entry name" value="Alpha-L RNA-binding motif"/>
    <property type="match status" value="1"/>
</dbReference>
<dbReference type="RefSeq" id="WP_223626468.1">
    <property type="nucleotide sequence ID" value="NZ_JAIQDJ010000001.1"/>
</dbReference>
<comment type="similarity">
    <text evidence="1 7">Belongs to the pseudouridine synthase RsuA family.</text>
</comment>
<protein>
    <recommendedName>
        <fullName evidence="7">Pseudouridine synthase</fullName>
        <ecNumber evidence="7">5.4.99.-</ecNumber>
    </recommendedName>
</protein>
<dbReference type="EMBL" id="JAIQDJ010000001">
    <property type="protein sequence ID" value="MBZ4185219.1"/>
    <property type="molecule type" value="Genomic_DNA"/>
</dbReference>
<evidence type="ECO:0000256" key="1">
    <source>
        <dbReference type="ARBA" id="ARBA00008348"/>
    </source>
</evidence>
<dbReference type="CDD" id="cd00165">
    <property type="entry name" value="S4"/>
    <property type="match status" value="1"/>
</dbReference>
<dbReference type="PROSITE" id="PS50889">
    <property type="entry name" value="S4"/>
    <property type="match status" value="1"/>
</dbReference>
<dbReference type="Gene3D" id="3.10.290.10">
    <property type="entry name" value="RNA-binding S4 domain"/>
    <property type="match status" value="1"/>
</dbReference>
<evidence type="ECO:0000256" key="4">
    <source>
        <dbReference type="ARBA" id="ARBA00036390"/>
    </source>
</evidence>
<gene>
    <name evidence="9" type="ORF">K7B09_02630</name>
</gene>
<dbReference type="InterPro" id="IPR042092">
    <property type="entry name" value="PsdUridine_s_RsuA/RluB/E/F_cat"/>
</dbReference>
<evidence type="ECO:0000256" key="6">
    <source>
        <dbReference type="PROSITE-ProRule" id="PRU00182"/>
    </source>
</evidence>
<accession>A0ABS7TBI8</accession>
<dbReference type="Pfam" id="PF00849">
    <property type="entry name" value="PseudoU_synth_2"/>
    <property type="match status" value="1"/>
</dbReference>
<sequence length="248" mass="27267">MVGKRLLVTPRFGLARVLSKRGLCSRTEAQRLIRAGLVRLDGRVIDDPEFPVRDMHTARIDIENSRAVAATSRYLMLNKPRGLVTTTRDEQGRDTVYRCFEGAQLGWIAPVGRLDKASEGLLLFTNAPAWAAQITDPANGPDKTYHVQVDAIPDAPVLAAMQAGVVEGGEFLRAKSVLLLRAGEKHAWLEIVLDEGRNRQIRRLLTALNLNVLRLVRVAIGPLALGDLPKGQWRELSVQEVAVLGGDD</sequence>
<dbReference type="Pfam" id="PF01479">
    <property type="entry name" value="S4"/>
    <property type="match status" value="1"/>
</dbReference>
<evidence type="ECO:0000256" key="5">
    <source>
        <dbReference type="ARBA" id="ARBA00036535"/>
    </source>
</evidence>
<dbReference type="InterPro" id="IPR000748">
    <property type="entry name" value="PsdUridine_synth_RsuA/RluB/E/F"/>
</dbReference>
<reference evidence="9" key="1">
    <citation type="submission" date="2021-09" db="EMBL/GenBank/DDBJ databases">
        <authorList>
            <person name="Wu T."/>
            <person name="Guo S.Z."/>
        </authorList>
    </citation>
    <scope>NUCLEOTIDE SEQUENCE</scope>
    <source>
        <strain evidence="9">RSS-23</strain>
    </source>
</reference>
<proteinExistence type="inferred from homology"/>
<dbReference type="NCBIfam" id="TIGR00093">
    <property type="entry name" value="pseudouridine synthase"/>
    <property type="match status" value="1"/>
</dbReference>
<evidence type="ECO:0000256" key="2">
    <source>
        <dbReference type="ARBA" id="ARBA00022552"/>
    </source>
</evidence>
<evidence type="ECO:0000256" key="3">
    <source>
        <dbReference type="ARBA" id="ARBA00023235"/>
    </source>
</evidence>